<evidence type="ECO:0000256" key="3">
    <source>
        <dbReference type="HAMAP-Rule" id="MF_01077"/>
    </source>
</evidence>
<gene>
    <name evidence="3" type="primary">rimP</name>
    <name evidence="6" type="ORF">IRJ18_18410</name>
</gene>
<dbReference type="Gene3D" id="3.30.300.70">
    <property type="entry name" value="RimP-like superfamily, N-terminal"/>
    <property type="match status" value="1"/>
</dbReference>
<keyword evidence="7" id="KW-1185">Reference proteome</keyword>
<dbReference type="Gene3D" id="2.30.30.180">
    <property type="entry name" value="Ribosome maturation factor RimP, C-terminal domain"/>
    <property type="match status" value="1"/>
</dbReference>
<keyword evidence="1 3" id="KW-0963">Cytoplasm</keyword>
<evidence type="ECO:0000259" key="5">
    <source>
        <dbReference type="Pfam" id="PF17384"/>
    </source>
</evidence>
<dbReference type="SUPFAM" id="SSF74942">
    <property type="entry name" value="YhbC-like, C-terminal domain"/>
    <property type="match status" value="1"/>
</dbReference>
<feature type="domain" description="Ribosome maturation factor RimP C-terminal" evidence="5">
    <location>
        <begin position="89"/>
        <end position="156"/>
    </location>
</feature>
<dbReference type="HAMAP" id="MF_01077">
    <property type="entry name" value="RimP"/>
    <property type="match status" value="1"/>
</dbReference>
<reference evidence="6 7" key="1">
    <citation type="submission" date="2020-10" db="EMBL/GenBank/DDBJ databases">
        <title>Mucilaginibacter mali sp. nov., isolated from rhizosphere soil of apple orchard.</title>
        <authorList>
            <person name="Lee J.-S."/>
            <person name="Kim H.S."/>
            <person name="Kim J.-S."/>
        </authorList>
    </citation>
    <scope>NUCLEOTIDE SEQUENCE [LARGE SCALE GENOMIC DNA]</scope>
    <source>
        <strain evidence="6 7">KCTC 23157</strain>
    </source>
</reference>
<dbReference type="EMBL" id="JADFFM010000002">
    <property type="protein sequence ID" value="MBE9668349.1"/>
    <property type="molecule type" value="Genomic_DNA"/>
</dbReference>
<proteinExistence type="inferred from homology"/>
<comment type="subcellular location">
    <subcellularLocation>
        <location evidence="3">Cytoplasm</location>
    </subcellularLocation>
</comment>
<dbReference type="Pfam" id="PF17384">
    <property type="entry name" value="DUF150_C"/>
    <property type="match status" value="1"/>
</dbReference>
<comment type="similarity">
    <text evidence="3">Belongs to the RimP family.</text>
</comment>
<dbReference type="InterPro" id="IPR003728">
    <property type="entry name" value="Ribosome_maturation_RimP"/>
</dbReference>
<sequence length="157" mass="17472">MDIEKKIRELAEEKIAEIARPDIFVVDVKFNPVGNRAVILLDGDKGAGIEECAQVSRYVGFKLEEENVIEEAYNLEVSSPGIDTPLMLVRQYTKNIGRTVAVKMPDGIKKEGKLLAVNAADIVIEEQIKEKGKKATLAETSIPMDQIMEIRVLISFK</sequence>
<dbReference type="SUPFAM" id="SSF75420">
    <property type="entry name" value="YhbC-like, N-terminal domain"/>
    <property type="match status" value="1"/>
</dbReference>
<accession>A0ABR9XMM0</accession>
<dbReference type="PANTHER" id="PTHR33867">
    <property type="entry name" value="RIBOSOME MATURATION FACTOR RIMP"/>
    <property type="match status" value="1"/>
</dbReference>
<dbReference type="InterPro" id="IPR028989">
    <property type="entry name" value="RimP_N"/>
</dbReference>
<dbReference type="Proteomes" id="UP000632774">
    <property type="component" value="Unassembled WGS sequence"/>
</dbReference>
<comment type="caution">
    <text evidence="6">The sequence shown here is derived from an EMBL/GenBank/DDBJ whole genome shotgun (WGS) entry which is preliminary data.</text>
</comment>
<evidence type="ECO:0000256" key="1">
    <source>
        <dbReference type="ARBA" id="ARBA00022490"/>
    </source>
</evidence>
<evidence type="ECO:0000313" key="7">
    <source>
        <dbReference type="Proteomes" id="UP000632774"/>
    </source>
</evidence>
<keyword evidence="2 3" id="KW-0690">Ribosome biogenesis</keyword>
<dbReference type="InterPro" id="IPR036847">
    <property type="entry name" value="RimP_C_sf"/>
</dbReference>
<dbReference type="InterPro" id="IPR028998">
    <property type="entry name" value="RimP_C"/>
</dbReference>
<evidence type="ECO:0000256" key="2">
    <source>
        <dbReference type="ARBA" id="ARBA00022517"/>
    </source>
</evidence>
<dbReference type="InterPro" id="IPR035956">
    <property type="entry name" value="RimP_N_sf"/>
</dbReference>
<dbReference type="PANTHER" id="PTHR33867:SF1">
    <property type="entry name" value="RIBOSOME MATURATION FACTOR RIMP"/>
    <property type="match status" value="1"/>
</dbReference>
<feature type="domain" description="Ribosome maturation factor RimP N-terminal" evidence="4">
    <location>
        <begin position="24"/>
        <end position="83"/>
    </location>
</feature>
<evidence type="ECO:0000313" key="6">
    <source>
        <dbReference type="EMBL" id="MBE9668349.1"/>
    </source>
</evidence>
<dbReference type="RefSeq" id="WP_194107757.1">
    <property type="nucleotide sequence ID" value="NZ_JADFFM010000002.1"/>
</dbReference>
<protein>
    <recommendedName>
        <fullName evidence="3">Ribosome maturation factor RimP</fullName>
    </recommendedName>
</protein>
<organism evidence="6 7">
    <name type="scientific">Mucilaginibacter boryungensis</name>
    <dbReference type="NCBI Taxonomy" id="768480"/>
    <lineage>
        <taxon>Bacteria</taxon>
        <taxon>Pseudomonadati</taxon>
        <taxon>Bacteroidota</taxon>
        <taxon>Sphingobacteriia</taxon>
        <taxon>Sphingobacteriales</taxon>
        <taxon>Sphingobacteriaceae</taxon>
        <taxon>Mucilaginibacter</taxon>
    </lineage>
</organism>
<comment type="function">
    <text evidence="3">Required for maturation of 30S ribosomal subunits.</text>
</comment>
<evidence type="ECO:0000259" key="4">
    <source>
        <dbReference type="Pfam" id="PF02576"/>
    </source>
</evidence>
<name>A0ABR9XMM0_9SPHI</name>
<dbReference type="Pfam" id="PF02576">
    <property type="entry name" value="RimP_N"/>
    <property type="match status" value="1"/>
</dbReference>